<evidence type="ECO:0000313" key="1">
    <source>
        <dbReference type="EnsemblProtists" id="EOD32036"/>
    </source>
</evidence>
<reference evidence="2" key="1">
    <citation type="journal article" date="2013" name="Nature">
        <title>Pan genome of the phytoplankton Emiliania underpins its global distribution.</title>
        <authorList>
            <person name="Read B.A."/>
            <person name="Kegel J."/>
            <person name="Klute M.J."/>
            <person name="Kuo A."/>
            <person name="Lefebvre S.C."/>
            <person name="Maumus F."/>
            <person name="Mayer C."/>
            <person name="Miller J."/>
            <person name="Monier A."/>
            <person name="Salamov A."/>
            <person name="Young J."/>
            <person name="Aguilar M."/>
            <person name="Claverie J.M."/>
            <person name="Frickenhaus S."/>
            <person name="Gonzalez K."/>
            <person name="Herman E.K."/>
            <person name="Lin Y.C."/>
            <person name="Napier J."/>
            <person name="Ogata H."/>
            <person name="Sarno A.F."/>
            <person name="Shmutz J."/>
            <person name="Schroeder D."/>
            <person name="de Vargas C."/>
            <person name="Verret F."/>
            <person name="von Dassow P."/>
            <person name="Valentin K."/>
            <person name="Van de Peer Y."/>
            <person name="Wheeler G."/>
            <person name="Dacks J.B."/>
            <person name="Delwiche C.F."/>
            <person name="Dyhrman S.T."/>
            <person name="Glockner G."/>
            <person name="John U."/>
            <person name="Richards T."/>
            <person name="Worden A.Z."/>
            <person name="Zhang X."/>
            <person name="Grigoriev I.V."/>
            <person name="Allen A.E."/>
            <person name="Bidle K."/>
            <person name="Borodovsky M."/>
            <person name="Bowler C."/>
            <person name="Brownlee C."/>
            <person name="Cock J.M."/>
            <person name="Elias M."/>
            <person name="Gladyshev V.N."/>
            <person name="Groth M."/>
            <person name="Guda C."/>
            <person name="Hadaegh A."/>
            <person name="Iglesias-Rodriguez M.D."/>
            <person name="Jenkins J."/>
            <person name="Jones B.M."/>
            <person name="Lawson T."/>
            <person name="Leese F."/>
            <person name="Lindquist E."/>
            <person name="Lobanov A."/>
            <person name="Lomsadze A."/>
            <person name="Malik S.B."/>
            <person name="Marsh M.E."/>
            <person name="Mackinder L."/>
            <person name="Mock T."/>
            <person name="Mueller-Roeber B."/>
            <person name="Pagarete A."/>
            <person name="Parker M."/>
            <person name="Probert I."/>
            <person name="Quesneville H."/>
            <person name="Raines C."/>
            <person name="Rensing S.A."/>
            <person name="Riano-Pachon D.M."/>
            <person name="Richier S."/>
            <person name="Rokitta S."/>
            <person name="Shiraiwa Y."/>
            <person name="Soanes D.M."/>
            <person name="van der Giezen M."/>
            <person name="Wahlund T.M."/>
            <person name="Williams B."/>
            <person name="Wilson W."/>
            <person name="Wolfe G."/>
            <person name="Wurch L.L."/>
        </authorList>
    </citation>
    <scope>NUCLEOTIDE SEQUENCE</scope>
</reference>
<name>A0A0D3K8F1_EMIH1</name>
<dbReference type="PaxDb" id="2903-EOD32036"/>
<dbReference type="RefSeq" id="XP_005784465.1">
    <property type="nucleotide sequence ID" value="XM_005784408.1"/>
</dbReference>
<evidence type="ECO:0000313" key="2">
    <source>
        <dbReference type="Proteomes" id="UP000013827"/>
    </source>
</evidence>
<proteinExistence type="predicted"/>
<keyword evidence="2" id="KW-1185">Reference proteome</keyword>
<dbReference type="KEGG" id="ehx:EMIHUDRAFT_202581"/>
<reference evidence="1" key="2">
    <citation type="submission" date="2024-10" db="UniProtKB">
        <authorList>
            <consortium name="EnsemblProtists"/>
        </authorList>
    </citation>
    <scope>IDENTIFICATION</scope>
</reference>
<dbReference type="HOGENOM" id="CLU_2101558_0_0_1"/>
<accession>A0A0D3K8F1</accession>
<dbReference type="EnsemblProtists" id="EOD32036">
    <property type="protein sequence ID" value="EOD32036"/>
    <property type="gene ID" value="EMIHUDRAFT_202581"/>
</dbReference>
<sequence length="116" mass="11726">MPLRKRTATTLWRQEARTCTSARITVDVGIGQAEAHAKFSPAGFDVGAGVSLAGGSVSDFDFNIGAGVGTAAGINDDSVEVKVLGTGVTIGRKVGFPVLGSSFGIDLGKIGQAIFG</sequence>
<protein>
    <submittedName>
        <fullName evidence="1">Uncharacterized protein</fullName>
    </submittedName>
</protein>
<dbReference type="Proteomes" id="UP000013827">
    <property type="component" value="Unassembled WGS sequence"/>
</dbReference>
<organism evidence="1 2">
    <name type="scientific">Emiliania huxleyi (strain CCMP1516)</name>
    <dbReference type="NCBI Taxonomy" id="280463"/>
    <lineage>
        <taxon>Eukaryota</taxon>
        <taxon>Haptista</taxon>
        <taxon>Haptophyta</taxon>
        <taxon>Prymnesiophyceae</taxon>
        <taxon>Isochrysidales</taxon>
        <taxon>Noelaerhabdaceae</taxon>
        <taxon>Emiliania</taxon>
    </lineage>
</organism>
<dbReference type="AlphaFoldDB" id="A0A0D3K8F1"/>
<dbReference type="GeneID" id="17277308"/>